<organism evidence="1 4">
    <name type="scientific">Plasmodium ovale curtisi</name>
    <dbReference type="NCBI Taxonomy" id="864141"/>
    <lineage>
        <taxon>Eukaryota</taxon>
        <taxon>Sar</taxon>
        <taxon>Alveolata</taxon>
        <taxon>Apicomplexa</taxon>
        <taxon>Aconoidasida</taxon>
        <taxon>Haemosporida</taxon>
        <taxon>Plasmodiidae</taxon>
        <taxon>Plasmodium</taxon>
        <taxon>Plasmodium (Plasmodium)</taxon>
    </lineage>
</organism>
<evidence type="ECO:0000313" key="2">
    <source>
        <dbReference type="EMBL" id="SBS87512.1"/>
    </source>
</evidence>
<proteinExistence type="predicted"/>
<protein>
    <submittedName>
        <fullName evidence="1">Uncharacterized protein</fullName>
    </submittedName>
</protein>
<evidence type="ECO:0000313" key="3">
    <source>
        <dbReference type="Proteomes" id="UP000078546"/>
    </source>
</evidence>
<sequence length="95" mass="11435">MVHWESGQMPKQQNNKIMKIRQSRRYFCKLLTNFYEIAKEASFRSHTRRKTALTLLRTTQCRSKSKCNIMHLRRANFKNKTENHETFTTVTINVK</sequence>
<name>A0A1A8VQF3_PLAOA</name>
<dbReference type="Proteomes" id="UP000078546">
    <property type="component" value="Unassembled WGS sequence"/>
</dbReference>
<accession>A0A1A8VQF3</accession>
<dbReference type="Proteomes" id="UP000078560">
    <property type="component" value="Unassembled WGS sequence"/>
</dbReference>
<dbReference type="EMBL" id="FLQV01000272">
    <property type="protein sequence ID" value="SBS87512.1"/>
    <property type="molecule type" value="Genomic_DNA"/>
</dbReference>
<reference evidence="3 4" key="2">
    <citation type="submission" date="2016-05" db="EMBL/GenBank/DDBJ databases">
        <authorList>
            <person name="Naeem Raeece"/>
        </authorList>
    </citation>
    <scope>NUCLEOTIDE SEQUENCE [LARGE SCALE GENOMIC DNA]</scope>
</reference>
<gene>
    <name evidence="2" type="ORF">POVCU1_014700</name>
    <name evidence="1" type="ORF">POVCU2_0016390</name>
</gene>
<evidence type="ECO:0000313" key="4">
    <source>
        <dbReference type="Proteomes" id="UP000078560"/>
    </source>
</evidence>
<dbReference type="EMBL" id="FLQU01000220">
    <property type="protein sequence ID" value="SBS82656.1"/>
    <property type="molecule type" value="Genomic_DNA"/>
</dbReference>
<dbReference type="AlphaFoldDB" id="A0A1A8VQF3"/>
<reference evidence="1" key="1">
    <citation type="submission" date="2016-05" db="EMBL/GenBank/DDBJ databases">
        <authorList>
            <person name="Lavstsen T."/>
            <person name="Jespersen J.S."/>
        </authorList>
    </citation>
    <scope>NUCLEOTIDE SEQUENCE [LARGE SCALE GENOMIC DNA]</scope>
</reference>
<evidence type="ECO:0000313" key="1">
    <source>
        <dbReference type="EMBL" id="SBS82656.1"/>
    </source>
</evidence>